<gene>
    <name evidence="7" type="ORF">Enr13x_56050</name>
</gene>
<evidence type="ECO:0000256" key="1">
    <source>
        <dbReference type="ARBA" id="ARBA00022475"/>
    </source>
</evidence>
<dbReference type="EMBL" id="CP037423">
    <property type="protein sequence ID" value="QDV45726.1"/>
    <property type="molecule type" value="Genomic_DNA"/>
</dbReference>
<dbReference type="KEGG" id="snep:Enr13x_56050"/>
<dbReference type="GO" id="GO:0005886">
    <property type="term" value="C:plasma membrane"/>
    <property type="evidence" value="ECO:0007669"/>
    <property type="project" value="InterPro"/>
</dbReference>
<reference evidence="7 8" key="1">
    <citation type="submission" date="2019-03" db="EMBL/GenBank/DDBJ databases">
        <title>Deep-cultivation of Planctomycetes and their phenomic and genomic characterization uncovers novel biology.</title>
        <authorList>
            <person name="Wiegand S."/>
            <person name="Jogler M."/>
            <person name="Boedeker C."/>
            <person name="Pinto D."/>
            <person name="Vollmers J."/>
            <person name="Rivas-Marin E."/>
            <person name="Kohn T."/>
            <person name="Peeters S.H."/>
            <person name="Heuer A."/>
            <person name="Rast P."/>
            <person name="Oberbeckmann S."/>
            <person name="Bunk B."/>
            <person name="Jeske O."/>
            <person name="Meyerdierks A."/>
            <person name="Storesund J.E."/>
            <person name="Kallscheuer N."/>
            <person name="Luecker S."/>
            <person name="Lage O.M."/>
            <person name="Pohl T."/>
            <person name="Merkel B.J."/>
            <person name="Hornburger P."/>
            <person name="Mueller R.-W."/>
            <person name="Bruemmer F."/>
            <person name="Labrenz M."/>
            <person name="Spormann A.M."/>
            <person name="Op den Camp H."/>
            <person name="Overmann J."/>
            <person name="Amann R."/>
            <person name="Jetten M.S.M."/>
            <person name="Mascher T."/>
            <person name="Medema M.H."/>
            <person name="Devos D.P."/>
            <person name="Kaster A.-K."/>
            <person name="Ovreas L."/>
            <person name="Rohde M."/>
            <person name="Galperin M.Y."/>
            <person name="Jogler C."/>
        </authorList>
    </citation>
    <scope>NUCLEOTIDE SEQUENCE [LARGE SCALE GENOMIC DNA]</scope>
    <source>
        <strain evidence="7 8">Enr13</strain>
    </source>
</reference>
<dbReference type="Pfam" id="PF06305">
    <property type="entry name" value="LapA_dom"/>
    <property type="match status" value="1"/>
</dbReference>
<dbReference type="AlphaFoldDB" id="A0A518HXY6"/>
<keyword evidence="2 5" id="KW-0812">Transmembrane</keyword>
<name>A0A518HXY6_9BACT</name>
<dbReference type="RefSeq" id="WP_145389984.1">
    <property type="nucleotide sequence ID" value="NZ_CP037423.1"/>
</dbReference>
<accession>A0A518HXY6</accession>
<evidence type="ECO:0000256" key="4">
    <source>
        <dbReference type="ARBA" id="ARBA00023136"/>
    </source>
</evidence>
<evidence type="ECO:0000256" key="3">
    <source>
        <dbReference type="ARBA" id="ARBA00022989"/>
    </source>
</evidence>
<evidence type="ECO:0000313" key="8">
    <source>
        <dbReference type="Proteomes" id="UP000319004"/>
    </source>
</evidence>
<keyword evidence="4 5" id="KW-0472">Membrane</keyword>
<sequence>MARIRWFLIISGVLVLMVFSLSNTQSVLLRMPLVFHIEVPLAMLLAISGLIGFMVGAMWTAWMLHRKKERLGKAGKKDGQLEEPAGGG</sequence>
<feature type="domain" description="Lipopolysaccharide assembly protein A" evidence="6">
    <location>
        <begin position="23"/>
        <end position="81"/>
    </location>
</feature>
<keyword evidence="3 5" id="KW-1133">Transmembrane helix</keyword>
<keyword evidence="1" id="KW-1003">Cell membrane</keyword>
<evidence type="ECO:0000256" key="2">
    <source>
        <dbReference type="ARBA" id="ARBA00022692"/>
    </source>
</evidence>
<organism evidence="7 8">
    <name type="scientific">Stieleria neptunia</name>
    <dbReference type="NCBI Taxonomy" id="2527979"/>
    <lineage>
        <taxon>Bacteria</taxon>
        <taxon>Pseudomonadati</taxon>
        <taxon>Planctomycetota</taxon>
        <taxon>Planctomycetia</taxon>
        <taxon>Pirellulales</taxon>
        <taxon>Pirellulaceae</taxon>
        <taxon>Stieleria</taxon>
    </lineage>
</organism>
<proteinExistence type="predicted"/>
<evidence type="ECO:0000313" key="7">
    <source>
        <dbReference type="EMBL" id="QDV45726.1"/>
    </source>
</evidence>
<protein>
    <recommendedName>
        <fullName evidence="6">Lipopolysaccharide assembly protein A domain-containing protein</fullName>
    </recommendedName>
</protein>
<dbReference type="Proteomes" id="UP000319004">
    <property type="component" value="Chromosome"/>
</dbReference>
<keyword evidence="8" id="KW-1185">Reference proteome</keyword>
<feature type="transmembrane region" description="Helical" evidence="5">
    <location>
        <begin position="40"/>
        <end position="64"/>
    </location>
</feature>
<dbReference type="OrthoDB" id="279704at2"/>
<dbReference type="InterPro" id="IPR010445">
    <property type="entry name" value="LapA_dom"/>
</dbReference>
<evidence type="ECO:0000256" key="5">
    <source>
        <dbReference type="SAM" id="Phobius"/>
    </source>
</evidence>
<evidence type="ECO:0000259" key="6">
    <source>
        <dbReference type="Pfam" id="PF06305"/>
    </source>
</evidence>